<protein>
    <submittedName>
        <fullName evidence="2">Uncharacterized protein</fullName>
    </submittedName>
</protein>
<evidence type="ECO:0000256" key="1">
    <source>
        <dbReference type="SAM" id="MobiDB-lite"/>
    </source>
</evidence>
<reference evidence="3" key="1">
    <citation type="journal article" date="2017" name="bioRxiv">
        <title>Comparative analysis of the genomes of Stylophora pistillata and Acropora digitifera provides evidence for extensive differences between species of corals.</title>
        <authorList>
            <person name="Voolstra C.R."/>
            <person name="Li Y."/>
            <person name="Liew Y.J."/>
            <person name="Baumgarten S."/>
            <person name="Zoccola D."/>
            <person name="Flot J.-F."/>
            <person name="Tambutte S."/>
            <person name="Allemand D."/>
            <person name="Aranda M."/>
        </authorList>
    </citation>
    <scope>NUCLEOTIDE SEQUENCE [LARGE SCALE GENOMIC DNA]</scope>
</reference>
<sequence length="326" mass="37392">MCRMETPMKKPTKGVKGQRHHPYDKRGPLHFKKEWVEKYPDGKVMIDGVPQVAQQSKKNWTKKKNVKNLSLDLNSLVPVMQTPVKVVCPSDNPEMTTEEPLRQLANLVDSIKPDVPQPIQQQPIPQTAPPPPVEVHVLEEGEIPEAGNCQYDTLEDLLASVGVCYPCPIHNSGMNEVHSQKEWIQDVFLTCSVDNCPVFTSLKEYATYYDRCRRQGHEWFNLDRIASMKCECGETPTLDMSKSEYIYNQLSNRESIYFLDLQGLQIAYAMGNATKLEELTREDIFEIAQLIGFDKFKKVSSRLNVSEDELQCIKLDLELYEYAMEK</sequence>
<evidence type="ECO:0000313" key="3">
    <source>
        <dbReference type="Proteomes" id="UP000225706"/>
    </source>
</evidence>
<gene>
    <name evidence="2" type="ORF">AWC38_SpisGene10306</name>
</gene>
<feature type="region of interest" description="Disordered" evidence="1">
    <location>
        <begin position="1"/>
        <end position="26"/>
    </location>
</feature>
<evidence type="ECO:0000313" key="2">
    <source>
        <dbReference type="EMBL" id="PFX25092.1"/>
    </source>
</evidence>
<keyword evidence="3" id="KW-1185">Reference proteome</keyword>
<name>A0A2B4S974_STYPI</name>
<organism evidence="2 3">
    <name type="scientific">Stylophora pistillata</name>
    <name type="common">Smooth cauliflower coral</name>
    <dbReference type="NCBI Taxonomy" id="50429"/>
    <lineage>
        <taxon>Eukaryota</taxon>
        <taxon>Metazoa</taxon>
        <taxon>Cnidaria</taxon>
        <taxon>Anthozoa</taxon>
        <taxon>Hexacorallia</taxon>
        <taxon>Scleractinia</taxon>
        <taxon>Astrocoeniina</taxon>
        <taxon>Pocilloporidae</taxon>
        <taxon>Stylophora</taxon>
    </lineage>
</organism>
<accession>A0A2B4S974</accession>
<dbReference type="Proteomes" id="UP000225706">
    <property type="component" value="Unassembled WGS sequence"/>
</dbReference>
<proteinExistence type="predicted"/>
<feature type="compositionally biased region" description="Basic residues" evidence="1">
    <location>
        <begin position="10"/>
        <end position="23"/>
    </location>
</feature>
<comment type="caution">
    <text evidence="2">The sequence shown here is derived from an EMBL/GenBank/DDBJ whole genome shotgun (WGS) entry which is preliminary data.</text>
</comment>
<dbReference type="AlphaFoldDB" id="A0A2B4S974"/>
<dbReference type="EMBL" id="LSMT01000160">
    <property type="protein sequence ID" value="PFX25092.1"/>
    <property type="molecule type" value="Genomic_DNA"/>
</dbReference>